<evidence type="ECO:0000256" key="7">
    <source>
        <dbReference type="SAM" id="MobiDB-lite"/>
    </source>
</evidence>
<evidence type="ECO:0000256" key="2">
    <source>
        <dbReference type="ARBA" id="ARBA00022833"/>
    </source>
</evidence>
<evidence type="ECO:0000256" key="5">
    <source>
        <dbReference type="ARBA" id="ARBA00023163"/>
    </source>
</evidence>
<feature type="compositionally biased region" description="Basic and acidic residues" evidence="7">
    <location>
        <begin position="95"/>
        <end position="108"/>
    </location>
</feature>
<reference evidence="9 10" key="1">
    <citation type="submission" date="2023-10" db="EMBL/GenBank/DDBJ databases">
        <authorList>
            <person name="Maclean D."/>
            <person name="Macfadyen A."/>
        </authorList>
    </citation>
    <scope>NUCLEOTIDE SEQUENCE [LARGE SCALE GENOMIC DNA]</scope>
</reference>
<feature type="compositionally biased region" description="Polar residues" evidence="7">
    <location>
        <begin position="272"/>
        <end position="285"/>
    </location>
</feature>
<evidence type="ECO:0000256" key="6">
    <source>
        <dbReference type="ARBA" id="ARBA00023242"/>
    </source>
</evidence>
<dbReference type="Proteomes" id="UP001314263">
    <property type="component" value="Unassembled WGS sequence"/>
</dbReference>
<evidence type="ECO:0000256" key="1">
    <source>
        <dbReference type="ARBA" id="ARBA00022723"/>
    </source>
</evidence>
<feature type="compositionally biased region" description="Basic and acidic residues" evidence="7">
    <location>
        <begin position="64"/>
        <end position="78"/>
    </location>
</feature>
<feature type="region of interest" description="Disordered" evidence="7">
    <location>
        <begin position="485"/>
        <end position="553"/>
    </location>
</feature>
<feature type="compositionally biased region" description="Basic and acidic residues" evidence="7">
    <location>
        <begin position="1"/>
        <end position="10"/>
    </location>
</feature>
<dbReference type="AlphaFoldDB" id="A0AAV1IJN5"/>
<evidence type="ECO:0000313" key="10">
    <source>
        <dbReference type="Proteomes" id="UP001314263"/>
    </source>
</evidence>
<keyword evidence="1" id="KW-0479">Metal-binding</keyword>
<proteinExistence type="predicted"/>
<dbReference type="PROSITE" id="PS01361">
    <property type="entry name" value="ZF_DOF_1"/>
    <property type="match status" value="1"/>
</dbReference>
<keyword evidence="6" id="KW-0539">Nucleus</keyword>
<dbReference type="EMBL" id="CAUYUE010000017">
    <property type="protein sequence ID" value="CAK0787472.1"/>
    <property type="molecule type" value="Genomic_DNA"/>
</dbReference>
<name>A0AAV1IJN5_9CHLO</name>
<dbReference type="Pfam" id="PF02701">
    <property type="entry name" value="Zn_ribbon_Dof"/>
    <property type="match status" value="1"/>
</dbReference>
<dbReference type="InterPro" id="IPR045174">
    <property type="entry name" value="Dof"/>
</dbReference>
<keyword evidence="3" id="KW-0805">Transcription regulation</keyword>
<feature type="compositionally biased region" description="Polar residues" evidence="7">
    <location>
        <begin position="358"/>
        <end position="371"/>
    </location>
</feature>
<dbReference type="PANTHER" id="PTHR31089">
    <property type="entry name" value="CYCLIC DOF FACTOR 2"/>
    <property type="match status" value="1"/>
</dbReference>
<evidence type="ECO:0000256" key="3">
    <source>
        <dbReference type="ARBA" id="ARBA00023015"/>
    </source>
</evidence>
<feature type="region of interest" description="Disordered" evidence="7">
    <location>
        <begin position="162"/>
        <end position="195"/>
    </location>
</feature>
<accession>A0AAV1IJN5</accession>
<feature type="compositionally biased region" description="Polar residues" evidence="7">
    <location>
        <begin position="499"/>
        <end position="514"/>
    </location>
</feature>
<keyword evidence="2" id="KW-0862">Zinc</keyword>
<dbReference type="GO" id="GO:0003700">
    <property type="term" value="F:DNA-binding transcription factor activity"/>
    <property type="evidence" value="ECO:0007669"/>
    <property type="project" value="InterPro"/>
</dbReference>
<protein>
    <recommendedName>
        <fullName evidence="8">Dof-type domain-containing protein</fullName>
    </recommendedName>
</protein>
<dbReference type="PANTHER" id="PTHR31089:SF1">
    <property type="entry name" value="CYCLIC DOF FACTOR 3"/>
    <property type="match status" value="1"/>
</dbReference>
<gene>
    <name evidence="9" type="ORF">CVIRNUC_010692</name>
</gene>
<keyword evidence="4" id="KW-0238">DNA-binding</keyword>
<dbReference type="GO" id="GO:0003677">
    <property type="term" value="F:DNA binding"/>
    <property type="evidence" value="ECO:0007669"/>
    <property type="project" value="UniProtKB-KW"/>
</dbReference>
<comment type="caution">
    <text evidence="9">The sequence shown here is derived from an EMBL/GenBank/DDBJ whole genome shotgun (WGS) entry which is preliminary data.</text>
</comment>
<feature type="domain" description="Dof-type" evidence="8">
    <location>
        <begin position="118"/>
        <end position="172"/>
    </location>
</feature>
<sequence>MAPQPVHDRPYSAGENCGAAGLPAVKEPDKPAEQAPERVERTPSPDTREDAGASSGESNTQKVSLHEELPRHEAKVSEPADPSGLAPSRGSGRGETAEKVTAGKDGKHGKLPRPEGTTPCPRCDSTDTKFCYYNNYNVKQPRYFCKGCQRYWTAGGTLRNVPVGAGRRKNKASAAKEAARDPSRKPASSKDSMEPSFMSFQVMDPSLAAYGAGPMVPGKAGIPGFVPNLGVHSQLSPLTMAPYPAMDPTAASRLAAALDVPQPSFGAPSMVPSMSGQRAGSNLSEDGSAGARRVRPRRCGSPAHPADSGLAQGSVSTLTDLRGAGARGASSAHGSTGLHPRSALEHGCAGHGLGSAVPTDSNGGSSFQPFHNGTGSAGGGGGFSQMPASAGMQPDWMSMAAAAGQQQAVAAQHQLQYQAAAMQAQAMQAQAMQAAAANAAWGQGNNPYLSGLCFPYNLYGAAAAPQQLYAAYASLTPQGSPWGAMDGGAAGNLPAPGQAGSNGTSVTMPTSQPSPAGWGMGGSLGEGAGQPGSGQQQWAAHSRGHSGLRDASGATMWPAWPANNGELTAENKAHMSKHTKFGGMGLPTALHGNHAGSILSGSSNSSLTADLHNGVHRPTPSFNTTG</sequence>
<keyword evidence="5" id="KW-0804">Transcription</keyword>
<feature type="compositionally biased region" description="Gly residues" evidence="7">
    <location>
        <begin position="518"/>
        <end position="532"/>
    </location>
</feature>
<feature type="compositionally biased region" description="Basic and acidic residues" evidence="7">
    <location>
        <begin position="26"/>
        <end position="51"/>
    </location>
</feature>
<dbReference type="GO" id="GO:0046872">
    <property type="term" value="F:metal ion binding"/>
    <property type="evidence" value="ECO:0007669"/>
    <property type="project" value="UniProtKB-KW"/>
</dbReference>
<evidence type="ECO:0000259" key="8">
    <source>
        <dbReference type="PROSITE" id="PS50884"/>
    </source>
</evidence>
<feature type="compositionally biased region" description="Low complexity" evidence="7">
    <location>
        <begin position="322"/>
        <end position="335"/>
    </location>
</feature>
<organism evidence="9 10">
    <name type="scientific">Coccomyxa viridis</name>
    <dbReference type="NCBI Taxonomy" id="1274662"/>
    <lineage>
        <taxon>Eukaryota</taxon>
        <taxon>Viridiplantae</taxon>
        <taxon>Chlorophyta</taxon>
        <taxon>core chlorophytes</taxon>
        <taxon>Trebouxiophyceae</taxon>
        <taxon>Trebouxiophyceae incertae sedis</taxon>
        <taxon>Coccomyxaceae</taxon>
        <taxon>Coccomyxa</taxon>
    </lineage>
</organism>
<keyword evidence="10" id="KW-1185">Reference proteome</keyword>
<dbReference type="PROSITE" id="PS50884">
    <property type="entry name" value="ZF_DOF_2"/>
    <property type="match status" value="1"/>
</dbReference>
<dbReference type="InterPro" id="IPR003851">
    <property type="entry name" value="Znf_Dof"/>
</dbReference>
<evidence type="ECO:0000256" key="4">
    <source>
        <dbReference type="ARBA" id="ARBA00023125"/>
    </source>
</evidence>
<evidence type="ECO:0000313" key="9">
    <source>
        <dbReference type="EMBL" id="CAK0787472.1"/>
    </source>
</evidence>
<feature type="region of interest" description="Disordered" evidence="7">
    <location>
        <begin position="1"/>
        <end position="121"/>
    </location>
</feature>
<feature type="region of interest" description="Disordered" evidence="7">
    <location>
        <begin position="267"/>
        <end position="390"/>
    </location>
</feature>